<keyword evidence="1" id="KW-0732">Signal</keyword>
<dbReference type="AlphaFoldDB" id="A0AAQ3WBJ2"/>
<feature type="chain" id="PRO_5042843199" description="WxL domain-containing protein" evidence="1">
    <location>
        <begin position="26"/>
        <end position="243"/>
    </location>
</feature>
<evidence type="ECO:0000313" key="2">
    <source>
        <dbReference type="EMBL" id="WYK01021.1"/>
    </source>
</evidence>
<evidence type="ECO:0000256" key="1">
    <source>
        <dbReference type="SAM" id="SignalP"/>
    </source>
</evidence>
<organism evidence="2 3">
    <name type="scientific">Candidatus Enterococcus palustris</name>
    <dbReference type="NCBI Taxonomy" id="1834189"/>
    <lineage>
        <taxon>Bacteria</taxon>
        <taxon>Bacillati</taxon>
        <taxon>Bacillota</taxon>
        <taxon>Bacilli</taxon>
        <taxon>Lactobacillales</taxon>
        <taxon>Enterococcaceae</taxon>
        <taxon>Enterococcus</taxon>
    </lineage>
</organism>
<feature type="signal peptide" evidence="1">
    <location>
        <begin position="1"/>
        <end position="25"/>
    </location>
</feature>
<gene>
    <name evidence="2" type="ORF">A5821_002147</name>
</gene>
<evidence type="ECO:0000313" key="3">
    <source>
        <dbReference type="Proteomes" id="UP000194948"/>
    </source>
</evidence>
<name>A0AAQ3WBJ2_9ENTE</name>
<reference evidence="3" key="1">
    <citation type="submission" date="2017-05" db="EMBL/GenBank/DDBJ databases">
        <title>The Genome Sequence of EEnterococcus faecalis 9F2_4866.</title>
        <authorList>
            <consortium name="The Broad Institute Genomics Platform"/>
            <consortium name="The Broad Institute Genomic Center for Infectious Diseases"/>
            <person name="Earl A."/>
            <person name="Manson A."/>
            <person name="Schwartman J."/>
            <person name="Gilmore M."/>
            <person name="Abouelleil A."/>
            <person name="Cao P."/>
            <person name="Chapman S."/>
            <person name="Cusick C."/>
            <person name="Shea T."/>
            <person name="Young S."/>
            <person name="Neafsey D."/>
            <person name="Nusbaum C."/>
            <person name="Birren B."/>
        </authorList>
    </citation>
    <scope>NUCLEOTIDE SEQUENCE [LARGE SCALE GENOMIC DNA]</scope>
    <source>
        <strain evidence="3">7F3_DIV0205</strain>
    </source>
</reference>
<dbReference type="RefSeq" id="WP_086314565.1">
    <property type="nucleotide sequence ID" value="NZ_CP147244.1"/>
</dbReference>
<dbReference type="Proteomes" id="UP000194948">
    <property type="component" value="Chromosome"/>
</dbReference>
<dbReference type="EMBL" id="CP147244">
    <property type="protein sequence ID" value="WYK01021.1"/>
    <property type="molecule type" value="Genomic_DNA"/>
</dbReference>
<protein>
    <recommendedName>
        <fullName evidence="4">WxL domain-containing protein</fullName>
    </recommendedName>
</protein>
<accession>A0AAQ3WBJ2</accession>
<reference evidence="2 3" key="2">
    <citation type="submission" date="2024-03" db="EMBL/GenBank/DDBJ databases">
        <title>The Genome Sequence of Enterococcus sp. DIV0205d.</title>
        <authorList>
            <consortium name="The Broad Institute Genomics Platform"/>
            <consortium name="The Broad Institute Microbial Omics Core"/>
            <consortium name="The Broad Institute Genomic Center for Infectious Diseases"/>
            <person name="Earl A."/>
            <person name="Manson A."/>
            <person name="Gilmore M."/>
            <person name="Schwartman J."/>
            <person name="Shea T."/>
            <person name="Abouelleil A."/>
            <person name="Cao P."/>
            <person name="Chapman S."/>
            <person name="Cusick C."/>
            <person name="Young S."/>
            <person name="Neafsey D."/>
            <person name="Nusbaum C."/>
            <person name="Birren B."/>
        </authorList>
    </citation>
    <scope>NUCLEOTIDE SEQUENCE [LARGE SCALE GENOMIC DNA]</scope>
    <source>
        <strain evidence="2 3">7F3_DIV0205</strain>
    </source>
</reference>
<sequence>MKKQLVMISLLSAAAVTMFATSADAKTFDDKTDVGVQFKSDDPTIPGENKPYKDNLSLIWKPNSFEFGQQKAVAGIATFNNTITGDQYLVVNDDRPTETTGAWKLTAKMSKLVSDATDTKGLEGAKLTYTLDAAQSYDIGQVDPSTNDFTPKNPADDKTVLGTLDPNAAIQLGDGTSTDMTLEAGSTTGKEVIAKTAANKVKGGVATKVTNVKLVVTDTKGAKAAGKSFSGSVTWTLDDLVAP</sequence>
<proteinExistence type="predicted"/>
<keyword evidence="3" id="KW-1185">Reference proteome</keyword>
<evidence type="ECO:0008006" key="4">
    <source>
        <dbReference type="Google" id="ProtNLM"/>
    </source>
</evidence>